<evidence type="ECO:0000256" key="2">
    <source>
        <dbReference type="PIRSR" id="PIRSR640198-1"/>
    </source>
</evidence>
<dbReference type="EMBL" id="FP929003">
    <property type="protein sequence ID" value="CBK42657.1"/>
    <property type="molecule type" value="Genomic_DNA"/>
</dbReference>
<dbReference type="PANTHER" id="PTHR13504">
    <property type="entry name" value="FIDO DOMAIN-CONTAINING PROTEIN DDB_G0283145"/>
    <property type="match status" value="1"/>
</dbReference>
<sequence>MNPKDFRAASAGKVVRTPMGYTAFIPAKLPPTLTYDDRFVLSLSRADAALSELSGLGRHLPNPHLLIAPYVRREAVLSSRIEGTRASLSDLLIDEMEEPRKRTEDHDVQEVRNYVAAMEHGLERLQKLPLSLRLVRELHGRLMKGVRGERATPGEFRRSQNWIGPSGSTIETAPYVPPPPEYLDGLLGDWERFLHERNTLPDLIQCAIMHEQFEAIHPFLDGNGRLGRLLITLFLIERGRLPQPLLYISSYIEAHRQDYYDLLQRVRTHGDWMSWLRFFIAGVTEIALEAVGQAGRLMDLREKFRARLRDKAKALALLDELFLNPYMSVSRAEHVLKVSNPTARQAVMLLQKKGMLEEITGRTWGKLYLARPIMETIELTGKGK</sequence>
<dbReference type="PROSITE" id="PS51459">
    <property type="entry name" value="FIDO"/>
    <property type="match status" value="1"/>
</dbReference>
<dbReference type="HOGENOM" id="CLU_047250_1_1_0"/>
<dbReference type="PIRSF" id="PIRSF038925">
    <property type="entry name" value="AMP-prot_trans"/>
    <property type="match status" value="1"/>
</dbReference>
<keyword evidence="1" id="KW-0067">ATP-binding</keyword>
<dbReference type="Pfam" id="PF13784">
    <property type="entry name" value="Fic_N"/>
    <property type="match status" value="1"/>
</dbReference>
<dbReference type="SUPFAM" id="SSF140931">
    <property type="entry name" value="Fic-like"/>
    <property type="match status" value="1"/>
</dbReference>
<feature type="domain" description="Fido" evidence="4">
    <location>
        <begin position="130"/>
        <end position="281"/>
    </location>
</feature>
<feature type="binding site" evidence="3">
    <location>
        <begin position="221"/>
        <end position="228"/>
    </location>
    <ligand>
        <name>ATP</name>
        <dbReference type="ChEBI" id="CHEBI:30616"/>
    </ligand>
</feature>
<name>D8PHC0_9BACT</name>
<dbReference type="Pfam" id="PF02661">
    <property type="entry name" value="Fic"/>
    <property type="match status" value="1"/>
</dbReference>
<evidence type="ECO:0000256" key="3">
    <source>
        <dbReference type="PIRSR" id="PIRSR640198-2"/>
    </source>
</evidence>
<evidence type="ECO:0000256" key="1">
    <source>
        <dbReference type="PIRSR" id="PIRSR038925-1"/>
    </source>
</evidence>
<dbReference type="OrthoDB" id="9807853at2"/>
<feature type="active site" evidence="2">
    <location>
        <position position="217"/>
    </location>
</feature>
<feature type="binding site" evidence="1">
    <location>
        <position position="259"/>
    </location>
    <ligand>
        <name>ATP</name>
        <dbReference type="ChEBI" id="CHEBI:30616"/>
    </ligand>
</feature>
<dbReference type="InterPro" id="IPR003812">
    <property type="entry name" value="Fido"/>
</dbReference>
<dbReference type="Gene3D" id="1.10.3290.10">
    <property type="entry name" value="Fido-like domain"/>
    <property type="match status" value="1"/>
</dbReference>
<dbReference type="GO" id="GO:0005524">
    <property type="term" value="F:ATP binding"/>
    <property type="evidence" value="ECO:0007669"/>
    <property type="project" value="UniProtKB-KW"/>
</dbReference>
<keyword evidence="1" id="KW-0547">Nucleotide-binding</keyword>
<dbReference type="AlphaFoldDB" id="D8PHC0"/>
<feature type="binding site" evidence="1">
    <location>
        <begin position="222"/>
        <end position="228"/>
    </location>
    <ligand>
        <name>ATP</name>
        <dbReference type="ChEBI" id="CHEBI:30616"/>
    </ligand>
</feature>
<feature type="binding site" evidence="1">
    <location>
        <position position="217"/>
    </location>
    <ligand>
        <name>ATP</name>
        <dbReference type="ChEBI" id="CHEBI:30616"/>
    </ligand>
</feature>
<dbReference type="InterPro" id="IPR026287">
    <property type="entry name" value="SoFic-like"/>
</dbReference>
<dbReference type="Proteomes" id="UP000001660">
    <property type="component" value="Chromosome"/>
</dbReference>
<dbReference type="InterPro" id="IPR040198">
    <property type="entry name" value="Fido_containing"/>
</dbReference>
<organism evidence="5 6">
    <name type="scientific">Nitrospira defluvii</name>
    <dbReference type="NCBI Taxonomy" id="330214"/>
    <lineage>
        <taxon>Bacteria</taxon>
        <taxon>Pseudomonadati</taxon>
        <taxon>Nitrospirota</taxon>
        <taxon>Nitrospiria</taxon>
        <taxon>Nitrospirales</taxon>
        <taxon>Nitrospiraceae</taxon>
        <taxon>Nitrospira</taxon>
    </lineage>
</organism>
<evidence type="ECO:0000313" key="5">
    <source>
        <dbReference type="EMBL" id="CBK42657.1"/>
    </source>
</evidence>
<dbReference type="KEGG" id="nde:NIDE2961"/>
<proteinExistence type="predicted"/>
<keyword evidence="6" id="KW-1185">Reference proteome</keyword>
<feature type="binding site" evidence="3">
    <location>
        <begin position="259"/>
        <end position="260"/>
    </location>
    <ligand>
        <name>ATP</name>
        <dbReference type="ChEBI" id="CHEBI:30616"/>
    </ligand>
</feature>
<accession>D8PHC0</accession>
<evidence type="ECO:0000313" key="6">
    <source>
        <dbReference type="Proteomes" id="UP000001660"/>
    </source>
</evidence>
<dbReference type="InterPro" id="IPR036597">
    <property type="entry name" value="Fido-like_dom_sf"/>
</dbReference>
<reference evidence="5 6" key="1">
    <citation type="journal article" date="2010" name="Proc. Natl. Acad. Sci. U.S.A.">
        <title>A Nitrospira metagenome illuminates the physiology and evolution of globally important nitrite-oxidizing bacteria.</title>
        <authorList>
            <person name="Lucker S."/>
            <person name="Wagner M."/>
            <person name="Maixner F."/>
            <person name="Pelletier E."/>
            <person name="Koch H."/>
            <person name="Vacherie B."/>
            <person name="Rattei T."/>
            <person name="Sinninghe Damste J."/>
            <person name="Spieck E."/>
            <person name="Le Paslier D."/>
            <person name="Daims H."/>
        </authorList>
    </citation>
    <scope>NUCLEOTIDE SEQUENCE [LARGE SCALE GENOMIC DNA]</scope>
</reference>
<evidence type="ECO:0000259" key="4">
    <source>
        <dbReference type="PROSITE" id="PS51459"/>
    </source>
</evidence>
<feature type="binding site" evidence="1">
    <location>
        <position position="82"/>
    </location>
    <ligand>
        <name>ATP</name>
        <dbReference type="ChEBI" id="CHEBI:30616"/>
    </ligand>
</feature>
<dbReference type="InterPro" id="IPR025758">
    <property type="entry name" value="Fic/DOC_N"/>
</dbReference>
<dbReference type="STRING" id="330214.NIDE2961"/>
<protein>
    <recommendedName>
        <fullName evidence="4">Fido domain-containing protein</fullName>
    </recommendedName>
</protein>
<dbReference type="PANTHER" id="PTHR13504:SF38">
    <property type="entry name" value="FIDO DOMAIN-CONTAINING PROTEIN"/>
    <property type="match status" value="1"/>
</dbReference>
<gene>
    <name evidence="5" type="ORF">NIDE2961</name>
</gene>
<dbReference type="eggNOG" id="COG3177">
    <property type="taxonomic scope" value="Bacteria"/>
</dbReference>